<dbReference type="SUPFAM" id="SSF53474">
    <property type="entry name" value="alpha/beta-Hydrolases"/>
    <property type="match status" value="1"/>
</dbReference>
<evidence type="ECO:0000259" key="2">
    <source>
        <dbReference type="Pfam" id="PF05057"/>
    </source>
</evidence>
<organism evidence="3 4">
    <name type="scientific">Lutibacter oceani</name>
    <dbReference type="NCBI Taxonomy" id="1853311"/>
    <lineage>
        <taxon>Bacteria</taxon>
        <taxon>Pseudomonadati</taxon>
        <taxon>Bacteroidota</taxon>
        <taxon>Flavobacteriia</taxon>
        <taxon>Flavobacteriales</taxon>
        <taxon>Flavobacteriaceae</taxon>
        <taxon>Lutibacter</taxon>
    </lineage>
</organism>
<dbReference type="Pfam" id="PF00656">
    <property type="entry name" value="Peptidase_C14"/>
    <property type="match status" value="1"/>
</dbReference>
<dbReference type="InterPro" id="IPR011990">
    <property type="entry name" value="TPR-like_helical_dom_sf"/>
</dbReference>
<name>A0A3D9RQD5_9FLAO</name>
<dbReference type="PANTHER" id="PTHR22576:SF37">
    <property type="entry name" value="MUCOSA-ASSOCIATED LYMPHOID TISSUE LYMPHOMA TRANSLOCATION PROTEIN 1"/>
    <property type="match status" value="1"/>
</dbReference>
<dbReference type="AlphaFoldDB" id="A0A3D9RQD5"/>
<dbReference type="Gene3D" id="3.40.50.1460">
    <property type="match status" value="1"/>
</dbReference>
<dbReference type="RefSeq" id="WP_115879171.1">
    <property type="nucleotide sequence ID" value="NZ_QTTQ01000010.1"/>
</dbReference>
<dbReference type="InterPro" id="IPR052039">
    <property type="entry name" value="Caspase-related_regulators"/>
</dbReference>
<dbReference type="SUPFAM" id="SSF52129">
    <property type="entry name" value="Caspase-like"/>
    <property type="match status" value="1"/>
</dbReference>
<keyword evidence="4" id="KW-1185">Reference proteome</keyword>
<comment type="caution">
    <text evidence="3">The sequence shown here is derived from an EMBL/GenBank/DDBJ whole genome shotgun (WGS) entry which is preliminary data.</text>
</comment>
<dbReference type="GO" id="GO:0006508">
    <property type="term" value="P:proteolysis"/>
    <property type="evidence" value="ECO:0007669"/>
    <property type="project" value="InterPro"/>
</dbReference>
<reference evidence="3 4" key="1">
    <citation type="submission" date="2018-08" db="EMBL/GenBank/DDBJ databases">
        <title>Genomic Encyclopedia of Type Strains, Phase III (KMG-III): the genomes of soil and plant-associated and newly described type strains.</title>
        <authorList>
            <person name="Whitman W."/>
        </authorList>
    </citation>
    <scope>NUCLEOTIDE SEQUENCE [LARGE SCALE GENOMIC DNA]</scope>
    <source>
        <strain evidence="3 4">325-5</strain>
    </source>
</reference>
<dbReference type="Pfam" id="PF20308">
    <property type="entry name" value="TPR-S"/>
    <property type="match status" value="1"/>
</dbReference>
<dbReference type="EMBL" id="QTTQ01000010">
    <property type="protein sequence ID" value="REE81678.1"/>
    <property type="molecule type" value="Genomic_DNA"/>
</dbReference>
<dbReference type="Gene3D" id="1.25.40.10">
    <property type="entry name" value="Tetratricopeptide repeat domain"/>
    <property type="match status" value="1"/>
</dbReference>
<proteinExistence type="predicted"/>
<dbReference type="GO" id="GO:0004197">
    <property type="term" value="F:cysteine-type endopeptidase activity"/>
    <property type="evidence" value="ECO:0007669"/>
    <property type="project" value="InterPro"/>
</dbReference>
<protein>
    <submittedName>
        <fullName evidence="3">Putative serine esterase DUF676</fullName>
    </submittedName>
</protein>
<dbReference type="Gene3D" id="3.40.50.1820">
    <property type="entry name" value="alpha/beta hydrolase"/>
    <property type="match status" value="1"/>
</dbReference>
<dbReference type="PANTHER" id="PTHR22576">
    <property type="entry name" value="MUCOSA ASSOCIATED LYMPHOID TISSUE LYMPHOMA TRANSLOCATION PROTEIN 1/PARACASPASE"/>
    <property type="match status" value="1"/>
</dbReference>
<evidence type="ECO:0000313" key="4">
    <source>
        <dbReference type="Proteomes" id="UP000256429"/>
    </source>
</evidence>
<dbReference type="InterPro" id="IPR029030">
    <property type="entry name" value="Caspase-like_dom_sf"/>
</dbReference>
<dbReference type="InterPro" id="IPR011600">
    <property type="entry name" value="Pept_C14_caspase"/>
</dbReference>
<dbReference type="InterPro" id="IPR046880">
    <property type="entry name" value="TPR-S"/>
</dbReference>
<dbReference type="OrthoDB" id="596779at2"/>
<gene>
    <name evidence="3" type="ORF">BX611_1213</name>
</gene>
<feature type="domain" description="DUF676" evidence="2">
    <location>
        <begin position="304"/>
        <end position="419"/>
    </location>
</feature>
<evidence type="ECO:0000259" key="1">
    <source>
        <dbReference type="Pfam" id="PF00656"/>
    </source>
</evidence>
<accession>A0A3D9RQD5</accession>
<dbReference type="Proteomes" id="UP000256429">
    <property type="component" value="Unassembled WGS sequence"/>
</dbReference>
<feature type="domain" description="Peptidase C14 caspase" evidence="1">
    <location>
        <begin position="8"/>
        <end position="258"/>
    </location>
</feature>
<dbReference type="Pfam" id="PF05057">
    <property type="entry name" value="DUF676"/>
    <property type="match status" value="1"/>
</dbReference>
<sequence length="747" mass="84301">MSELTNAYALIIGVGDEELDTVNDAIDINEILIDEQFAGYSKENVILVTGENATRKGILDAFKLLQDKTDENSSVFLYYSGHGGFQAGEFFIQPYGMTNEMTEEEFKSAWVSAQDLKDNISVLSSKRLIFFLDCCQAEGMTKGGISLNQKENTTDLSSHAIAKSAVNKFSKANGLAQKIDNERGMSIISSCREDQQSFQIGGPNSLFTECLLEVLKGKHKNSFEDPYITIYEVTRYLQKEVPKRAKVHNLEQNPYANLQMYDDFTICYVPQKIREELALNESNQDSVTLGKGQKEVVTVYRETEEATNLLLFVHGFSGEATDTFGIIPSLLSEEPKMDGWDIKPLGYTQNVNPELGKDISAGLNDIIKIADYLTTSIKYKFDKYDRIAIVAHSLGGLVAQKSIIDLQDEFRNKISHLILLGSPNNGFNTSFLNEVSNQKFADLSSDGNFITNLRRDWQNKFNNNYPFKLKVASATEDEIVSHISCFESFNEEYCETVQGNHLSMVKPEDKNNDCYNLILSTLTNTEFYNEFTNNEEINLALGKYDVIVKKLLPKVDALDTNGLKQLIFSLEGLDRKDEALEILNEHPLATNNTDLMGLLAGRFKRSYLKSFDAKHAESALNYYSKALEIAIKEENQNQIYYHAINIAFLSIVFKNNESNMMKYAKLALETALNCRDNLWKYATIAEANMYIGDMKKAEEFYSKAAQSAGIREKISIHTNAYTGYTHLISSNNPNDEFIKFLKSNFLS</sequence>
<dbReference type="InterPro" id="IPR029058">
    <property type="entry name" value="AB_hydrolase_fold"/>
</dbReference>
<dbReference type="InterPro" id="IPR007751">
    <property type="entry name" value="DUF676_lipase-like"/>
</dbReference>
<evidence type="ECO:0000313" key="3">
    <source>
        <dbReference type="EMBL" id="REE81678.1"/>
    </source>
</evidence>